<dbReference type="InterPro" id="IPR045087">
    <property type="entry name" value="Cu-oxidase_fam"/>
</dbReference>
<feature type="domain" description="Plastocyanin-like" evidence="3">
    <location>
        <begin position="177"/>
        <end position="286"/>
    </location>
</feature>
<evidence type="ECO:0000256" key="2">
    <source>
        <dbReference type="ARBA" id="ARBA00023002"/>
    </source>
</evidence>
<sequence length="478" mass="52508">MCEPKLARTTNENEMTHTRRAFIQSGLAMSALSFFPKAGSAATPEFQVMTAQSGAVQLAPPDYPKTEIWGYDGKFPGPVIRVRQGARLQRRLVNKLPQATSLHWHGVRISNAMDGVAGLTQDAIPTGETFDYDFAVPDAGTFWFHAHNRSVEQVARGLYGALIVEEPIAPDVDRDEVLILDDWLLNPETAQLDPDFEAVHDRSHAGRRGNFVATNGSFNSTLNVSQGERMRLRLINAANARIFVLGLSGLKGWVMAFDGMPLVTPSEISEPIILGPGQRADLFVDVIADEGESAHLVRLEDGQGFAQTEFRVTGTLASAVRDVPQVLPPNPNMDVPGLEQARRIRLNMEGGAMGNLDAAILEGERKTFRQLVDANQFWAFNGTVGMTEKPLASLSRGETARVEIYNDTSFPHAMHLHGMHFREVLEGGEVGPLRDTLLMFGGETREIAFVADNPGKWLFHCHMLSHAASGMMTWLEVA</sequence>
<dbReference type="GO" id="GO:0005507">
    <property type="term" value="F:copper ion binding"/>
    <property type="evidence" value="ECO:0007669"/>
    <property type="project" value="InterPro"/>
</dbReference>
<evidence type="ECO:0000313" key="7">
    <source>
        <dbReference type="Proteomes" id="UP000611500"/>
    </source>
</evidence>
<dbReference type="EMBL" id="BNAP01000043">
    <property type="protein sequence ID" value="GHH04470.1"/>
    <property type="molecule type" value="Genomic_DNA"/>
</dbReference>
<evidence type="ECO:0000259" key="4">
    <source>
        <dbReference type="Pfam" id="PF07731"/>
    </source>
</evidence>
<dbReference type="InterPro" id="IPR001117">
    <property type="entry name" value="Cu-oxidase_2nd"/>
</dbReference>
<reference evidence="6" key="1">
    <citation type="journal article" date="2014" name="Int. J. Syst. Evol. Microbiol.">
        <title>Complete genome sequence of Corynebacterium casei LMG S-19264T (=DSM 44701T), isolated from a smear-ripened cheese.</title>
        <authorList>
            <consortium name="US DOE Joint Genome Institute (JGI-PGF)"/>
            <person name="Walter F."/>
            <person name="Albersmeier A."/>
            <person name="Kalinowski J."/>
            <person name="Ruckert C."/>
        </authorList>
    </citation>
    <scope>NUCLEOTIDE SEQUENCE</scope>
    <source>
        <strain evidence="6">CGMCC 1.7081</strain>
    </source>
</reference>
<evidence type="ECO:0000259" key="3">
    <source>
        <dbReference type="Pfam" id="PF00394"/>
    </source>
</evidence>
<gene>
    <name evidence="6" type="ORF">GCM10010961_42880</name>
</gene>
<dbReference type="CDD" id="cd13861">
    <property type="entry name" value="CuRO_1_CumA_like"/>
    <property type="match status" value="1"/>
</dbReference>
<proteinExistence type="predicted"/>
<keyword evidence="7" id="KW-1185">Reference proteome</keyword>
<dbReference type="SUPFAM" id="SSF49503">
    <property type="entry name" value="Cupredoxins"/>
    <property type="match status" value="3"/>
</dbReference>
<dbReference type="PROSITE" id="PS00080">
    <property type="entry name" value="MULTICOPPER_OXIDASE2"/>
    <property type="match status" value="1"/>
</dbReference>
<keyword evidence="2" id="KW-0560">Oxidoreductase</keyword>
<keyword evidence="1" id="KW-0479">Metal-binding</keyword>
<dbReference type="GO" id="GO:0016491">
    <property type="term" value="F:oxidoreductase activity"/>
    <property type="evidence" value="ECO:0007669"/>
    <property type="project" value="UniProtKB-KW"/>
</dbReference>
<dbReference type="Proteomes" id="UP000611500">
    <property type="component" value="Unassembled WGS sequence"/>
</dbReference>
<reference evidence="6" key="2">
    <citation type="submission" date="2020-09" db="EMBL/GenBank/DDBJ databases">
        <authorList>
            <person name="Sun Q."/>
            <person name="Zhou Y."/>
        </authorList>
    </citation>
    <scope>NUCLEOTIDE SEQUENCE</scope>
    <source>
        <strain evidence="6">CGMCC 1.7081</strain>
    </source>
</reference>
<comment type="caution">
    <text evidence="6">The sequence shown here is derived from an EMBL/GenBank/DDBJ whole genome shotgun (WGS) entry which is preliminary data.</text>
</comment>
<feature type="domain" description="Plastocyanin-like" evidence="5">
    <location>
        <begin position="57"/>
        <end position="167"/>
    </location>
</feature>
<accession>A0A8J3H9H1</accession>
<dbReference type="InterPro" id="IPR011706">
    <property type="entry name" value="Cu-oxidase_C"/>
</dbReference>
<name>A0A8J3H9H1_9RHOB</name>
<dbReference type="InterPro" id="IPR008972">
    <property type="entry name" value="Cupredoxin"/>
</dbReference>
<protein>
    <submittedName>
        <fullName evidence="6">Copper oxidase</fullName>
    </submittedName>
</protein>
<organism evidence="6 7">
    <name type="scientific">Pseudodonghicola xiamenensis</name>
    <dbReference type="NCBI Taxonomy" id="337702"/>
    <lineage>
        <taxon>Bacteria</taxon>
        <taxon>Pseudomonadati</taxon>
        <taxon>Pseudomonadota</taxon>
        <taxon>Alphaproteobacteria</taxon>
        <taxon>Rhodobacterales</taxon>
        <taxon>Paracoccaceae</taxon>
        <taxon>Pseudodonghicola</taxon>
    </lineage>
</organism>
<dbReference type="InterPro" id="IPR011707">
    <property type="entry name" value="Cu-oxidase-like_N"/>
</dbReference>
<evidence type="ECO:0000256" key="1">
    <source>
        <dbReference type="ARBA" id="ARBA00022723"/>
    </source>
</evidence>
<dbReference type="Pfam" id="PF00394">
    <property type="entry name" value="Cu-oxidase"/>
    <property type="match status" value="1"/>
</dbReference>
<dbReference type="Pfam" id="PF07732">
    <property type="entry name" value="Cu-oxidase_3"/>
    <property type="match status" value="1"/>
</dbReference>
<dbReference type="InterPro" id="IPR002355">
    <property type="entry name" value="Cu_oxidase_Cu_BS"/>
</dbReference>
<dbReference type="Pfam" id="PF07731">
    <property type="entry name" value="Cu-oxidase_2"/>
    <property type="match status" value="1"/>
</dbReference>
<feature type="domain" description="Plastocyanin-like" evidence="4">
    <location>
        <begin position="372"/>
        <end position="477"/>
    </location>
</feature>
<evidence type="ECO:0000313" key="6">
    <source>
        <dbReference type="EMBL" id="GHH04470.1"/>
    </source>
</evidence>
<evidence type="ECO:0000259" key="5">
    <source>
        <dbReference type="Pfam" id="PF07732"/>
    </source>
</evidence>
<dbReference type="PANTHER" id="PTHR11709">
    <property type="entry name" value="MULTI-COPPER OXIDASE"/>
    <property type="match status" value="1"/>
</dbReference>
<dbReference type="Gene3D" id="2.60.40.420">
    <property type="entry name" value="Cupredoxins - blue copper proteins"/>
    <property type="match status" value="3"/>
</dbReference>
<dbReference type="AlphaFoldDB" id="A0A8J3H9H1"/>